<dbReference type="SUPFAM" id="SSF81665">
    <property type="entry name" value="Calcium ATPase, transmembrane domain M"/>
    <property type="match status" value="1"/>
</dbReference>
<feature type="transmembrane region" description="Helical" evidence="11">
    <location>
        <begin position="141"/>
        <end position="158"/>
    </location>
</feature>
<reference evidence="14" key="1">
    <citation type="submission" date="2020-07" db="EMBL/GenBank/DDBJ databases">
        <title>Huge and variable diversity of episymbiotic CPR bacteria and DPANN archaea in groundwater ecosystems.</title>
        <authorList>
            <person name="He C.Y."/>
            <person name="Keren R."/>
            <person name="Whittaker M."/>
            <person name="Farag I.F."/>
            <person name="Doudna J."/>
            <person name="Cate J.H.D."/>
            <person name="Banfield J.F."/>
        </authorList>
    </citation>
    <scope>NUCLEOTIDE SEQUENCE</scope>
    <source>
        <strain evidence="14">NC_groundwater_972_Pr1_S-0.2um_49_27</strain>
    </source>
</reference>
<feature type="transmembrane region" description="Helical" evidence="11">
    <location>
        <begin position="635"/>
        <end position="658"/>
    </location>
</feature>
<keyword evidence="4 11" id="KW-0812">Transmembrane</keyword>
<gene>
    <name evidence="14" type="ORF">HY220_01300</name>
</gene>
<proteinExistence type="inferred from homology"/>
<feature type="domain" description="P-type ATPase A" evidence="12">
    <location>
        <begin position="175"/>
        <end position="275"/>
    </location>
</feature>
<evidence type="ECO:0000256" key="1">
    <source>
        <dbReference type="ARBA" id="ARBA00004651"/>
    </source>
</evidence>
<dbReference type="Gene3D" id="3.40.1110.10">
    <property type="entry name" value="Calcium-transporting ATPase, cytoplasmic domain N"/>
    <property type="match status" value="1"/>
</dbReference>
<dbReference type="GO" id="GO:0016887">
    <property type="term" value="F:ATP hydrolysis activity"/>
    <property type="evidence" value="ECO:0007669"/>
    <property type="project" value="InterPro"/>
</dbReference>
<comment type="similarity">
    <text evidence="2 11">Belongs to the cation transport ATPase (P-type) (TC 3.A.3) family. Type IB subfamily.</text>
</comment>
<evidence type="ECO:0000256" key="3">
    <source>
        <dbReference type="ARBA" id="ARBA00022475"/>
    </source>
</evidence>
<dbReference type="InterPro" id="IPR023298">
    <property type="entry name" value="ATPase_P-typ_TM_dom_sf"/>
</dbReference>
<organism evidence="14 15">
    <name type="scientific">Candidatus Sungiibacteriota bacterium</name>
    <dbReference type="NCBI Taxonomy" id="2750080"/>
    <lineage>
        <taxon>Bacteria</taxon>
        <taxon>Candidatus Sungiibacteriota</taxon>
    </lineage>
</organism>
<dbReference type="SFLD" id="SFLDG00002">
    <property type="entry name" value="C1.7:_P-type_atpase_like"/>
    <property type="match status" value="1"/>
</dbReference>
<dbReference type="GO" id="GO:0005886">
    <property type="term" value="C:plasma membrane"/>
    <property type="evidence" value="ECO:0007669"/>
    <property type="project" value="UniProtKB-SubCell"/>
</dbReference>
<keyword evidence="10 11" id="KW-0472">Membrane</keyword>
<dbReference type="InterPro" id="IPR001757">
    <property type="entry name" value="P_typ_ATPase"/>
</dbReference>
<dbReference type="Proteomes" id="UP000808388">
    <property type="component" value="Unassembled WGS sequence"/>
</dbReference>
<keyword evidence="6 11" id="KW-0547">Nucleotide-binding</keyword>
<dbReference type="PANTHER" id="PTHR43520">
    <property type="entry name" value="ATP7, ISOFORM B"/>
    <property type="match status" value="1"/>
</dbReference>
<keyword evidence="8" id="KW-1278">Translocase</keyword>
<evidence type="ECO:0000256" key="9">
    <source>
        <dbReference type="ARBA" id="ARBA00022989"/>
    </source>
</evidence>
<dbReference type="InterPro" id="IPR059000">
    <property type="entry name" value="ATPase_P-type_domA"/>
</dbReference>
<dbReference type="Pfam" id="PF19335">
    <property type="entry name" value="HMBD"/>
    <property type="match status" value="1"/>
</dbReference>
<dbReference type="Pfam" id="PF00122">
    <property type="entry name" value="E1-E2_ATPase"/>
    <property type="match status" value="1"/>
</dbReference>
<dbReference type="EMBL" id="JACQCQ010000006">
    <property type="protein sequence ID" value="MBI3627373.1"/>
    <property type="molecule type" value="Genomic_DNA"/>
</dbReference>
<dbReference type="InterPro" id="IPR045800">
    <property type="entry name" value="HMBD"/>
</dbReference>
<dbReference type="NCBIfam" id="TIGR01494">
    <property type="entry name" value="ATPase_P-type"/>
    <property type="match status" value="1"/>
</dbReference>
<keyword evidence="5 11" id="KW-0479">Metal-binding</keyword>
<dbReference type="InterPro" id="IPR023214">
    <property type="entry name" value="HAD_sf"/>
</dbReference>
<evidence type="ECO:0000256" key="11">
    <source>
        <dbReference type="RuleBase" id="RU362081"/>
    </source>
</evidence>
<feature type="transmembrane region" description="Helical" evidence="11">
    <location>
        <begin position="664"/>
        <end position="683"/>
    </location>
</feature>
<dbReference type="FunFam" id="2.70.150.10:FF:000020">
    <property type="entry name" value="Copper-exporting P-type ATPase A"/>
    <property type="match status" value="1"/>
</dbReference>
<protein>
    <submittedName>
        <fullName evidence="14">Heavy metal translocating P-type ATPase</fullName>
    </submittedName>
</protein>
<dbReference type="SFLD" id="SFLDS00003">
    <property type="entry name" value="Haloacid_Dehalogenase"/>
    <property type="match status" value="1"/>
</dbReference>
<dbReference type="Pfam" id="PF00702">
    <property type="entry name" value="Hydrolase"/>
    <property type="match status" value="1"/>
</dbReference>
<dbReference type="GO" id="GO:0055070">
    <property type="term" value="P:copper ion homeostasis"/>
    <property type="evidence" value="ECO:0007669"/>
    <property type="project" value="TreeGrafter"/>
</dbReference>
<feature type="transmembrane region" description="Helical" evidence="11">
    <location>
        <begin position="115"/>
        <end position="135"/>
    </location>
</feature>
<dbReference type="InterPro" id="IPR018303">
    <property type="entry name" value="ATPase_P-typ_P_site"/>
</dbReference>
<dbReference type="AlphaFoldDB" id="A0A9D6LPI1"/>
<evidence type="ECO:0000313" key="15">
    <source>
        <dbReference type="Proteomes" id="UP000808388"/>
    </source>
</evidence>
<evidence type="ECO:0000256" key="8">
    <source>
        <dbReference type="ARBA" id="ARBA00022967"/>
    </source>
</evidence>
<evidence type="ECO:0000256" key="4">
    <source>
        <dbReference type="ARBA" id="ARBA00022692"/>
    </source>
</evidence>
<feature type="transmembrane region" description="Helical" evidence="11">
    <location>
        <begin position="325"/>
        <end position="345"/>
    </location>
</feature>
<feature type="transmembrane region" description="Helical" evidence="11">
    <location>
        <begin position="83"/>
        <end position="103"/>
    </location>
</feature>
<keyword evidence="9 11" id="KW-1133">Transmembrane helix</keyword>
<feature type="domain" description="Heavy metal binding" evidence="13">
    <location>
        <begin position="1"/>
        <end position="22"/>
    </location>
</feature>
<evidence type="ECO:0000259" key="12">
    <source>
        <dbReference type="Pfam" id="PF00122"/>
    </source>
</evidence>
<comment type="subcellular location">
    <subcellularLocation>
        <location evidence="1">Cell membrane</location>
        <topology evidence="1">Multi-pass membrane protein</topology>
    </subcellularLocation>
</comment>
<evidence type="ECO:0000259" key="13">
    <source>
        <dbReference type="Pfam" id="PF19335"/>
    </source>
</evidence>
<keyword evidence="7 11" id="KW-0067">ATP-binding</keyword>
<evidence type="ECO:0000256" key="10">
    <source>
        <dbReference type="ARBA" id="ARBA00023136"/>
    </source>
</evidence>
<dbReference type="GO" id="GO:0005524">
    <property type="term" value="F:ATP binding"/>
    <property type="evidence" value="ECO:0007669"/>
    <property type="project" value="UniProtKB-UniRule"/>
</dbReference>
<dbReference type="Gene3D" id="2.70.150.10">
    <property type="entry name" value="Calcium-transporting ATPase, cytoplasmic transduction domain A"/>
    <property type="match status" value="1"/>
</dbReference>
<feature type="transmembrane region" description="Helical" evidence="11">
    <location>
        <begin position="50"/>
        <end position="71"/>
    </location>
</feature>
<dbReference type="GO" id="GO:0005507">
    <property type="term" value="F:copper ion binding"/>
    <property type="evidence" value="ECO:0007669"/>
    <property type="project" value="TreeGrafter"/>
</dbReference>
<evidence type="ECO:0000256" key="5">
    <source>
        <dbReference type="ARBA" id="ARBA00022723"/>
    </source>
</evidence>
<dbReference type="InterPro" id="IPR023299">
    <property type="entry name" value="ATPase_P-typ_cyto_dom_N"/>
</dbReference>
<sequence>MHPEIKRDTPGMCPECGMNLIPIKKKKDATDHAARDKHTGHSTAVFLKKFWVCLVLTIPVVLYAGIVEKIFKWSPPDFSGSAYLPLVFGSIVFFYGGWVFLAGARREIQARLPGMMTLVGIAISAAYLWSVYAVWARTEGLFWELTTLITIMLLGHWLEMRAVSGAQGALKELSKLLPDTAEVIKNGKTEIIPLADLRAGDTVLARPGAKIPADGNVIAGESDVNESMVTGESRLVSKKENDSVIAGTVNGDGALKIRVTTIGEKTFLAGVMRLVAEAQVSKSRLQVLSDRAALYLTIVAVVGGFITFMAWLFSGAALGFAVARLVAVLVIACPHALGLAVPLVASISTTKAAQNGFLVKQRLALEAARSIDIVLFDKTGTLTKGEFGVVEIWPVSGHTKDEVLGLAAALDAVSEHPIARAVVLKAQERGLSLKELKKFEALKGKGVRALVDEKEVMVGGPVLLDNIGMHIPDELSRPVQAAGEKGQTIIFVLKAQAVWGAIALADIIRAESLEAIQVLKTIGVKTAMITGDSEDVAKWVSQELGIQEYFARVLPHQKSDRVKELQMRNKKVAMVGDGINDAPALTQADLGIAIGAGTNVAIESAGIILVRNDPRDIAKIIKLSRMTYSKMIQNLFWATGYNIFALPLAAGVLAFKGILLEPALAAVFMSASTIIVAVNALLLRRQKI</sequence>
<dbReference type="PRINTS" id="PR00120">
    <property type="entry name" value="HATPASE"/>
</dbReference>
<name>A0A9D6LPI1_9BACT</name>
<evidence type="ECO:0000256" key="2">
    <source>
        <dbReference type="ARBA" id="ARBA00006024"/>
    </source>
</evidence>
<accession>A0A9D6LPI1</accession>
<evidence type="ECO:0000313" key="14">
    <source>
        <dbReference type="EMBL" id="MBI3627373.1"/>
    </source>
</evidence>
<dbReference type="SUPFAM" id="SSF81653">
    <property type="entry name" value="Calcium ATPase, transduction domain A"/>
    <property type="match status" value="1"/>
</dbReference>
<dbReference type="SUPFAM" id="SSF56784">
    <property type="entry name" value="HAD-like"/>
    <property type="match status" value="1"/>
</dbReference>
<dbReference type="PANTHER" id="PTHR43520:SF8">
    <property type="entry name" value="P-TYPE CU(+) TRANSPORTER"/>
    <property type="match status" value="1"/>
</dbReference>
<dbReference type="PROSITE" id="PS00154">
    <property type="entry name" value="ATPASE_E1_E2"/>
    <property type="match status" value="1"/>
</dbReference>
<dbReference type="InterPro" id="IPR036412">
    <property type="entry name" value="HAD-like_sf"/>
</dbReference>
<keyword evidence="3 11" id="KW-1003">Cell membrane</keyword>
<dbReference type="GO" id="GO:0043682">
    <property type="term" value="F:P-type divalent copper transporter activity"/>
    <property type="evidence" value="ECO:0007669"/>
    <property type="project" value="TreeGrafter"/>
</dbReference>
<evidence type="ECO:0000256" key="7">
    <source>
        <dbReference type="ARBA" id="ARBA00022840"/>
    </source>
</evidence>
<dbReference type="Gene3D" id="3.40.50.1000">
    <property type="entry name" value="HAD superfamily/HAD-like"/>
    <property type="match status" value="1"/>
</dbReference>
<dbReference type="InterPro" id="IPR008250">
    <property type="entry name" value="ATPase_P-typ_transduc_dom_A_sf"/>
</dbReference>
<comment type="caution">
    <text evidence="14">The sequence shown here is derived from an EMBL/GenBank/DDBJ whole genome shotgun (WGS) entry which is preliminary data.</text>
</comment>
<feature type="transmembrane region" description="Helical" evidence="11">
    <location>
        <begin position="292"/>
        <end position="313"/>
    </location>
</feature>
<dbReference type="InterPro" id="IPR027256">
    <property type="entry name" value="P-typ_ATPase_IB"/>
</dbReference>
<dbReference type="NCBIfam" id="TIGR01525">
    <property type="entry name" value="ATPase-IB_hvy"/>
    <property type="match status" value="1"/>
</dbReference>
<dbReference type="NCBIfam" id="TIGR01511">
    <property type="entry name" value="ATPase-IB1_Cu"/>
    <property type="match status" value="1"/>
</dbReference>
<evidence type="ECO:0000256" key="6">
    <source>
        <dbReference type="ARBA" id="ARBA00022741"/>
    </source>
</evidence>
<dbReference type="InterPro" id="IPR044492">
    <property type="entry name" value="P_typ_ATPase_HD_dom"/>
</dbReference>
<dbReference type="PRINTS" id="PR00119">
    <property type="entry name" value="CATATPASE"/>
</dbReference>
<dbReference type="SFLD" id="SFLDF00027">
    <property type="entry name" value="p-type_atpase"/>
    <property type="match status" value="1"/>
</dbReference>